<name>A0A0V0GRM6_SOLCH</name>
<accession>A0A0V0GRM6</accession>
<feature type="compositionally biased region" description="Basic and acidic residues" evidence="1">
    <location>
        <begin position="64"/>
        <end position="88"/>
    </location>
</feature>
<dbReference type="AlphaFoldDB" id="A0A0V0GRM6"/>
<proteinExistence type="predicted"/>
<dbReference type="EMBL" id="GEDG01032911">
    <property type="protein sequence ID" value="JAP10554.1"/>
    <property type="molecule type" value="Transcribed_RNA"/>
</dbReference>
<evidence type="ECO:0000256" key="1">
    <source>
        <dbReference type="SAM" id="MobiDB-lite"/>
    </source>
</evidence>
<protein>
    <submittedName>
        <fullName evidence="2">Putative ovule protein</fullName>
    </submittedName>
</protein>
<organism evidence="2">
    <name type="scientific">Solanum chacoense</name>
    <name type="common">Chaco potato</name>
    <dbReference type="NCBI Taxonomy" id="4108"/>
    <lineage>
        <taxon>Eukaryota</taxon>
        <taxon>Viridiplantae</taxon>
        <taxon>Streptophyta</taxon>
        <taxon>Embryophyta</taxon>
        <taxon>Tracheophyta</taxon>
        <taxon>Spermatophyta</taxon>
        <taxon>Magnoliopsida</taxon>
        <taxon>eudicotyledons</taxon>
        <taxon>Gunneridae</taxon>
        <taxon>Pentapetalae</taxon>
        <taxon>asterids</taxon>
        <taxon>lamiids</taxon>
        <taxon>Solanales</taxon>
        <taxon>Solanaceae</taxon>
        <taxon>Solanoideae</taxon>
        <taxon>Solaneae</taxon>
        <taxon>Solanum</taxon>
    </lineage>
</organism>
<feature type="region of interest" description="Disordered" evidence="1">
    <location>
        <begin position="57"/>
        <end position="88"/>
    </location>
</feature>
<reference evidence="2" key="1">
    <citation type="submission" date="2015-12" db="EMBL/GenBank/DDBJ databases">
        <title>Gene expression during late stages of embryo sac development: a critical building block for successful pollen-pistil interactions.</title>
        <authorList>
            <person name="Liu Y."/>
            <person name="Joly V."/>
            <person name="Sabar M."/>
            <person name="Matton D.P."/>
        </authorList>
    </citation>
    <scope>NUCLEOTIDE SEQUENCE</scope>
</reference>
<sequence>MANICLPFPQVKGLAIVQKHCKSQRLANNNEREKVLIPVVESFDKDDHLIVDSLSSQGGRKHLNRETEKPVEEYTELQKDGKLVKSSG</sequence>
<evidence type="ECO:0000313" key="2">
    <source>
        <dbReference type="EMBL" id="JAP10554.1"/>
    </source>
</evidence>